<organism evidence="1 2">
    <name type="scientific">Thiocapsa rosea</name>
    <dbReference type="NCBI Taxonomy" id="69360"/>
    <lineage>
        <taxon>Bacteria</taxon>
        <taxon>Pseudomonadati</taxon>
        <taxon>Pseudomonadota</taxon>
        <taxon>Gammaproteobacteria</taxon>
        <taxon>Chromatiales</taxon>
        <taxon>Chromatiaceae</taxon>
        <taxon>Thiocapsa</taxon>
    </lineage>
</organism>
<dbReference type="Pfam" id="PF01724">
    <property type="entry name" value="DUF29"/>
    <property type="match status" value="1"/>
</dbReference>
<dbReference type="Gene3D" id="1.20.1220.20">
    <property type="entry name" value="Uncharcterised protein PF01724"/>
    <property type="match status" value="1"/>
</dbReference>
<comment type="caution">
    <text evidence="1">The sequence shown here is derived from an EMBL/GenBank/DDBJ whole genome shotgun (WGS) entry which is preliminary data.</text>
</comment>
<dbReference type="PANTHER" id="PTHR34235">
    <property type="entry name" value="SLR1203 PROTEIN-RELATED"/>
    <property type="match status" value="1"/>
</dbReference>
<dbReference type="Proteomes" id="UP000274556">
    <property type="component" value="Unassembled WGS sequence"/>
</dbReference>
<sequence>MTDLDRLYEQDYPAWAAQTAALLRQRRFAELDLDHLIEDLDDMGRSQRHELVNRLRVLLAHLLKWQFQYSRLSERWADFEGRSWRNTIIEQRAALSYLMEKNPGLKRVLEDAIGESYVQAVNLAADETGLPATTFPAECPYQSGQIFSRDFYPETTG</sequence>
<protein>
    <submittedName>
        <fullName evidence="1">Uncharacterized protein DUF29</fullName>
    </submittedName>
</protein>
<evidence type="ECO:0000313" key="2">
    <source>
        <dbReference type="Proteomes" id="UP000274556"/>
    </source>
</evidence>
<keyword evidence="2" id="KW-1185">Reference proteome</keyword>
<dbReference type="AlphaFoldDB" id="A0A495VBB4"/>
<dbReference type="RefSeq" id="WP_120797439.1">
    <property type="nucleotide sequence ID" value="NZ_RBXL01000001.1"/>
</dbReference>
<reference evidence="1 2" key="1">
    <citation type="submission" date="2018-10" db="EMBL/GenBank/DDBJ databases">
        <title>Genomic Encyclopedia of Archaeal and Bacterial Type Strains, Phase II (KMG-II): from individual species to whole genera.</title>
        <authorList>
            <person name="Goeker M."/>
        </authorList>
    </citation>
    <scope>NUCLEOTIDE SEQUENCE [LARGE SCALE GENOMIC DNA]</scope>
    <source>
        <strain evidence="1 2">DSM 235</strain>
    </source>
</reference>
<dbReference type="OrthoDB" id="5768145at2"/>
<dbReference type="InterPro" id="IPR002636">
    <property type="entry name" value="DUF29"/>
</dbReference>
<dbReference type="EMBL" id="RBXL01000001">
    <property type="protein sequence ID" value="RKT45108.1"/>
    <property type="molecule type" value="Genomic_DNA"/>
</dbReference>
<evidence type="ECO:0000313" key="1">
    <source>
        <dbReference type="EMBL" id="RKT45108.1"/>
    </source>
</evidence>
<accession>A0A495VBB4</accession>
<gene>
    <name evidence="1" type="ORF">BDD21_2525</name>
</gene>
<proteinExistence type="predicted"/>
<name>A0A495VBB4_9GAMM</name>